<feature type="compositionally biased region" description="Polar residues" evidence="7">
    <location>
        <begin position="61"/>
        <end position="71"/>
    </location>
</feature>
<evidence type="ECO:0000313" key="10">
    <source>
        <dbReference type="Proteomes" id="UP000044602"/>
    </source>
</evidence>
<feature type="transmembrane region" description="Helical" evidence="8">
    <location>
        <begin position="153"/>
        <end position="173"/>
    </location>
</feature>
<keyword evidence="3 8" id="KW-0812">Transmembrane</keyword>
<proteinExistence type="inferred from homology"/>
<evidence type="ECO:0000256" key="3">
    <source>
        <dbReference type="ARBA" id="ARBA00022692"/>
    </source>
</evidence>
<dbReference type="Proteomes" id="UP000044602">
    <property type="component" value="Unassembled WGS sequence"/>
</dbReference>
<reference evidence="9 10" key="1">
    <citation type="submission" date="2015-05" db="EMBL/GenBank/DDBJ databases">
        <authorList>
            <person name="Wang D.B."/>
            <person name="Wang M."/>
        </authorList>
    </citation>
    <scope>NUCLEOTIDE SEQUENCE [LARGE SCALE GENOMIC DNA]</scope>
    <source>
        <strain evidence="9">VL1</strain>
    </source>
</reference>
<feature type="region of interest" description="Disordered" evidence="7">
    <location>
        <begin position="1"/>
        <end position="71"/>
    </location>
</feature>
<sequence>MSEDGPPLLRPIPRRPFDINFTSPTPPSDGVSSSPSPAPGQNFETSRLLSPKPNGFRAATPSESGTSISRTQSIVNLTTSTLFGIYSPSSTGKDRSIRPDLETPWGTGSQTPVKRQSLDDTTFELLKDRFHPQTLRRRSSRPAPSAPSTAASALYVTARVAVLFLLGMGYGALVTRLHGKHHLAALPADETSGPGFNWKYLTLWGICGVLLGALLPWFDGVWEEAFGGDTAVVDGGRDETSDNASRSSTDWALGVRSIGAFVGIVFAIRRLPVAVLFLLGMGYGALVTRLHGKHQLAALPAEGTSGPGFNWKYLTLWGICGVLLGALLPWFDGVWEEAFGGDTAVVDGGRDETLDNANRSSTDWALGVRSIGAFVGIVFAIRRLPWASTLQLSLTLALVNPFLWYLIDRSKPGFLLSAAVGLIGSAVLMGVDPEMVPTPSASSFRNETLSDSLTFGGLASQKTMETGIWMLSVLFCSCVCFGNIGRRLALSKPYAARGRCA</sequence>
<evidence type="ECO:0000256" key="7">
    <source>
        <dbReference type="SAM" id="MobiDB-lite"/>
    </source>
</evidence>
<protein>
    <submittedName>
        <fullName evidence="9">Uncharacterized protein</fullName>
    </submittedName>
</protein>
<feature type="transmembrane region" description="Helical" evidence="8">
    <location>
        <begin position="200"/>
        <end position="218"/>
    </location>
</feature>
<keyword evidence="5 8" id="KW-1133">Transmembrane helix</keyword>
<evidence type="ECO:0000256" key="1">
    <source>
        <dbReference type="ARBA" id="ARBA00004477"/>
    </source>
</evidence>
<comment type="similarity">
    <text evidence="2">Belongs to the INSIG family.</text>
</comment>
<keyword evidence="6 8" id="KW-0472">Membrane</keyword>
<dbReference type="PANTHER" id="PTHR15301:SF3">
    <property type="entry name" value="PROTEIN NSG1-RELATED"/>
    <property type="match status" value="1"/>
</dbReference>
<keyword evidence="4" id="KW-0256">Endoplasmic reticulum</keyword>
<keyword evidence="10" id="KW-1185">Reference proteome</keyword>
<feature type="transmembrane region" description="Helical" evidence="8">
    <location>
        <begin position="467"/>
        <end position="484"/>
    </location>
</feature>
<dbReference type="EMBL" id="CVQH01018890">
    <property type="protein sequence ID" value="CRK25408.1"/>
    <property type="molecule type" value="Genomic_DNA"/>
</dbReference>
<dbReference type="AlphaFoldDB" id="A0A0G4LTK5"/>
<feature type="region of interest" description="Disordered" evidence="7">
    <location>
        <begin position="88"/>
        <end position="116"/>
    </location>
</feature>
<evidence type="ECO:0000256" key="2">
    <source>
        <dbReference type="ARBA" id="ARBA00007475"/>
    </source>
</evidence>
<organism evidence="9 10">
    <name type="scientific">Verticillium longisporum</name>
    <name type="common">Verticillium dahliae var. longisporum</name>
    <dbReference type="NCBI Taxonomy" id="100787"/>
    <lineage>
        <taxon>Eukaryota</taxon>
        <taxon>Fungi</taxon>
        <taxon>Dikarya</taxon>
        <taxon>Ascomycota</taxon>
        <taxon>Pezizomycotina</taxon>
        <taxon>Sordariomycetes</taxon>
        <taxon>Hypocreomycetidae</taxon>
        <taxon>Glomerellales</taxon>
        <taxon>Plectosphaerellaceae</taxon>
        <taxon>Verticillium</taxon>
    </lineage>
</organism>
<dbReference type="STRING" id="100787.A0A0G4LTK5"/>
<dbReference type="Pfam" id="PF07281">
    <property type="entry name" value="INSIG"/>
    <property type="match status" value="1"/>
</dbReference>
<evidence type="ECO:0000256" key="5">
    <source>
        <dbReference type="ARBA" id="ARBA00022989"/>
    </source>
</evidence>
<evidence type="ECO:0000256" key="6">
    <source>
        <dbReference type="ARBA" id="ARBA00023136"/>
    </source>
</evidence>
<dbReference type="InterPro" id="IPR025929">
    <property type="entry name" value="INSIG_fam"/>
</dbReference>
<dbReference type="GO" id="GO:0016126">
    <property type="term" value="P:sterol biosynthetic process"/>
    <property type="evidence" value="ECO:0007669"/>
    <property type="project" value="TreeGrafter"/>
</dbReference>
<feature type="transmembrane region" description="Helical" evidence="8">
    <location>
        <begin position="311"/>
        <end position="331"/>
    </location>
</feature>
<feature type="transmembrane region" description="Helical" evidence="8">
    <location>
        <begin position="273"/>
        <end position="291"/>
    </location>
</feature>
<dbReference type="PANTHER" id="PTHR15301">
    <property type="entry name" value="INSULIN-INDUCED GENE 1"/>
    <property type="match status" value="1"/>
</dbReference>
<evidence type="ECO:0000256" key="8">
    <source>
        <dbReference type="SAM" id="Phobius"/>
    </source>
</evidence>
<dbReference type="GO" id="GO:0005789">
    <property type="term" value="C:endoplasmic reticulum membrane"/>
    <property type="evidence" value="ECO:0007669"/>
    <property type="project" value="UniProtKB-SubCell"/>
</dbReference>
<accession>A0A0G4LTK5</accession>
<name>A0A0G4LTK5_VERLO</name>
<feature type="compositionally biased region" description="Basic and acidic residues" evidence="7">
    <location>
        <begin position="92"/>
        <end position="101"/>
    </location>
</feature>
<evidence type="ECO:0000313" key="9">
    <source>
        <dbReference type="EMBL" id="CRK25408.1"/>
    </source>
</evidence>
<gene>
    <name evidence="9" type="ORF">BN1708_003972</name>
</gene>
<feature type="transmembrane region" description="Helical" evidence="8">
    <location>
        <begin position="414"/>
        <end position="431"/>
    </location>
</feature>
<feature type="transmembrane region" description="Helical" evidence="8">
    <location>
        <begin position="387"/>
        <end position="407"/>
    </location>
</feature>
<comment type="subcellular location">
    <subcellularLocation>
        <location evidence="1">Endoplasmic reticulum membrane</location>
        <topology evidence="1">Multi-pass membrane protein</topology>
    </subcellularLocation>
</comment>
<evidence type="ECO:0000256" key="4">
    <source>
        <dbReference type="ARBA" id="ARBA00022824"/>
    </source>
</evidence>